<evidence type="ECO:0000256" key="3">
    <source>
        <dbReference type="ARBA" id="ARBA00022692"/>
    </source>
</evidence>
<proteinExistence type="inferred from homology"/>
<feature type="transmembrane region" description="Helical" evidence="6">
    <location>
        <begin position="159"/>
        <end position="180"/>
    </location>
</feature>
<evidence type="ECO:0000313" key="7">
    <source>
        <dbReference type="EMBL" id="KAF7354784.1"/>
    </source>
</evidence>
<dbReference type="EMBL" id="JACAZH010000011">
    <property type="protein sequence ID" value="KAF7354784.1"/>
    <property type="molecule type" value="Genomic_DNA"/>
</dbReference>
<feature type="transmembrane region" description="Helical" evidence="6">
    <location>
        <begin position="127"/>
        <end position="147"/>
    </location>
</feature>
<evidence type="ECO:0000256" key="1">
    <source>
        <dbReference type="ARBA" id="ARBA00004141"/>
    </source>
</evidence>
<dbReference type="GO" id="GO:0006696">
    <property type="term" value="P:ergosterol biosynthetic process"/>
    <property type="evidence" value="ECO:0007669"/>
    <property type="project" value="TreeGrafter"/>
</dbReference>
<dbReference type="Gene3D" id="1.20.120.1630">
    <property type="match status" value="1"/>
</dbReference>
<organism evidence="7 8">
    <name type="scientific">Mycena sanguinolenta</name>
    <dbReference type="NCBI Taxonomy" id="230812"/>
    <lineage>
        <taxon>Eukaryota</taxon>
        <taxon>Fungi</taxon>
        <taxon>Dikarya</taxon>
        <taxon>Basidiomycota</taxon>
        <taxon>Agaricomycotina</taxon>
        <taxon>Agaricomycetes</taxon>
        <taxon>Agaricomycetidae</taxon>
        <taxon>Agaricales</taxon>
        <taxon>Marasmiineae</taxon>
        <taxon>Mycenaceae</taxon>
        <taxon>Mycena</taxon>
    </lineage>
</organism>
<evidence type="ECO:0000256" key="4">
    <source>
        <dbReference type="ARBA" id="ARBA00022989"/>
    </source>
</evidence>
<comment type="caution">
    <text evidence="7">The sequence shown here is derived from an EMBL/GenBank/DDBJ whole genome shotgun (WGS) entry which is preliminary data.</text>
</comment>
<feature type="transmembrane region" description="Helical" evidence="6">
    <location>
        <begin position="331"/>
        <end position="352"/>
    </location>
</feature>
<comment type="subcellular location">
    <subcellularLocation>
        <location evidence="1">Membrane</location>
        <topology evidence="1">Multi-pass membrane protein</topology>
    </subcellularLocation>
</comment>
<evidence type="ECO:0000256" key="2">
    <source>
        <dbReference type="ARBA" id="ARBA00005402"/>
    </source>
</evidence>
<keyword evidence="5 6" id="KW-0472">Membrane</keyword>
<gene>
    <name evidence="7" type="ORF">MSAN_01392600</name>
</gene>
<dbReference type="GO" id="GO:0050613">
    <property type="term" value="F:Delta14-sterol reductase activity"/>
    <property type="evidence" value="ECO:0007669"/>
    <property type="project" value="TreeGrafter"/>
</dbReference>
<evidence type="ECO:0000256" key="6">
    <source>
        <dbReference type="SAM" id="Phobius"/>
    </source>
</evidence>
<dbReference type="InterPro" id="IPR001171">
    <property type="entry name" value="ERG24_DHCR-like"/>
</dbReference>
<comment type="similarity">
    <text evidence="2">Belongs to the ERG4/ERG24 family.</text>
</comment>
<dbReference type="OrthoDB" id="10262235at2759"/>
<dbReference type="AlphaFoldDB" id="A0A8H6YAG8"/>
<dbReference type="PANTHER" id="PTHR21257:SF52">
    <property type="entry name" value="DELTA(14)-STEROL REDUCTASE TM7SF2"/>
    <property type="match status" value="1"/>
</dbReference>
<evidence type="ECO:0000313" key="8">
    <source>
        <dbReference type="Proteomes" id="UP000623467"/>
    </source>
</evidence>
<keyword evidence="8" id="KW-1185">Reference proteome</keyword>
<dbReference type="GO" id="GO:0005789">
    <property type="term" value="C:endoplasmic reticulum membrane"/>
    <property type="evidence" value="ECO:0007669"/>
    <property type="project" value="TreeGrafter"/>
</dbReference>
<evidence type="ECO:0000256" key="5">
    <source>
        <dbReference type="ARBA" id="ARBA00023136"/>
    </source>
</evidence>
<reference evidence="7" key="1">
    <citation type="submission" date="2020-05" db="EMBL/GenBank/DDBJ databases">
        <title>Mycena genomes resolve the evolution of fungal bioluminescence.</title>
        <authorList>
            <person name="Tsai I.J."/>
        </authorList>
    </citation>
    <scope>NUCLEOTIDE SEQUENCE</scope>
    <source>
        <strain evidence="7">160909Yilan</strain>
    </source>
</reference>
<sequence length="463" mass="53030">MTDLDTSQWYFSVMSKQANPVLSRRTAYVEILGPLRAFFICTAIPLTIYALFFGCSEQFGGCPPRLDHDRSFLALTDLAWYQGLWDTQATMLFVAWYAFCVLAWAILPGDWVFGTTLRNGEKKQYKINAFSTFILALSLAFGVIFLGGPQSFTFLHDKLVGFITASVIVSVLQAVACHVMSFRPKALLSIDGNTGNPVYNFYVGRELNPSIRSFDFKSFNQLRPGLILWILIDISMVCEQATRFGGFSQVNDSLWLVLIFQALYVGDILYHEVTRSAPLWLVLTLFRFQRHIFSQVDITTDGFGFMQSVGCLSWLPFTHSLQARFLVFRPVALGFVWTTLIVLFNSLGYYIFRVANAEKNDFRNGENPKNLQFLTTGSGSKLLISGWWGRSRHPNYFGDLIMALAWSFPTGFSTPLTYFYFLYLLALLIQRQRRDDDACEKKYGKDWKKYVELVPYRIVPYVY</sequence>
<keyword evidence="4 6" id="KW-1133">Transmembrane helix</keyword>
<keyword evidence="3 6" id="KW-0812">Transmembrane</keyword>
<feature type="transmembrane region" description="Helical" evidence="6">
    <location>
        <begin position="35"/>
        <end position="54"/>
    </location>
</feature>
<dbReference type="PANTHER" id="PTHR21257">
    <property type="entry name" value="DELTA(14)-STEROL REDUCTASE"/>
    <property type="match status" value="1"/>
</dbReference>
<dbReference type="Proteomes" id="UP000623467">
    <property type="component" value="Unassembled WGS sequence"/>
</dbReference>
<feature type="transmembrane region" description="Helical" evidence="6">
    <location>
        <begin position="89"/>
        <end position="107"/>
    </location>
</feature>
<name>A0A8H6YAG8_9AGAR</name>
<accession>A0A8H6YAG8</accession>
<feature type="transmembrane region" description="Helical" evidence="6">
    <location>
        <begin position="400"/>
        <end position="425"/>
    </location>
</feature>
<dbReference type="Pfam" id="PF01222">
    <property type="entry name" value="ERG4_ERG24"/>
    <property type="match status" value="1"/>
</dbReference>
<protein>
    <submittedName>
        <fullName evidence="7">ERG4/ERG24 ergosterol biosynthesis protein</fullName>
    </submittedName>
</protein>